<feature type="transmembrane region" description="Helical" evidence="1">
    <location>
        <begin position="27"/>
        <end position="45"/>
    </location>
</feature>
<organism evidence="2 3">
    <name type="scientific">Cognatishimia maritima</name>
    <dbReference type="NCBI Taxonomy" id="870908"/>
    <lineage>
        <taxon>Bacteria</taxon>
        <taxon>Pseudomonadati</taxon>
        <taxon>Pseudomonadota</taxon>
        <taxon>Alphaproteobacteria</taxon>
        <taxon>Rhodobacterales</taxon>
        <taxon>Paracoccaceae</taxon>
        <taxon>Cognatishimia</taxon>
    </lineage>
</organism>
<dbReference type="Proteomes" id="UP000184211">
    <property type="component" value="Unassembled WGS sequence"/>
</dbReference>
<evidence type="ECO:0000256" key="1">
    <source>
        <dbReference type="SAM" id="Phobius"/>
    </source>
</evidence>
<proteinExistence type="predicted"/>
<protein>
    <submittedName>
        <fullName evidence="2">Uncharacterized protein</fullName>
    </submittedName>
</protein>
<evidence type="ECO:0000313" key="2">
    <source>
        <dbReference type="EMBL" id="SHG24033.1"/>
    </source>
</evidence>
<keyword evidence="3" id="KW-1185">Reference proteome</keyword>
<gene>
    <name evidence="2" type="ORF">SAMN04488044_0217</name>
</gene>
<dbReference type="STRING" id="870908.SAMN04488044_0217"/>
<dbReference type="EMBL" id="FQWM01000001">
    <property type="protein sequence ID" value="SHG24033.1"/>
    <property type="molecule type" value="Genomic_DNA"/>
</dbReference>
<sequence length="128" mass="14722">MKFILRKILSEKQYINLKIYFIEHPKALNSVFGLIAACLIFYFAFHPRPYEVLGYTYADVLSIQDMSDESGFSVTARIELPDGEFGFASTTSLVIASDAVNSICVEERLLQNNIKRYRWVHRNKCTSN</sequence>
<evidence type="ECO:0000313" key="3">
    <source>
        <dbReference type="Proteomes" id="UP000184211"/>
    </source>
</evidence>
<keyword evidence="1" id="KW-0472">Membrane</keyword>
<dbReference type="AlphaFoldDB" id="A0A1M5I8B6"/>
<dbReference type="OrthoDB" id="9934967at2"/>
<keyword evidence="1" id="KW-1133">Transmembrane helix</keyword>
<dbReference type="RefSeq" id="WP_072789262.1">
    <property type="nucleotide sequence ID" value="NZ_FQWM01000001.1"/>
</dbReference>
<name>A0A1M5I8B6_9RHOB</name>
<reference evidence="3" key="1">
    <citation type="submission" date="2016-11" db="EMBL/GenBank/DDBJ databases">
        <authorList>
            <person name="Varghese N."/>
            <person name="Submissions S."/>
        </authorList>
    </citation>
    <scope>NUCLEOTIDE SEQUENCE [LARGE SCALE GENOMIC DNA]</scope>
    <source>
        <strain evidence="3">DSM 28223</strain>
    </source>
</reference>
<accession>A0A1M5I8B6</accession>
<keyword evidence="1" id="KW-0812">Transmembrane</keyword>